<proteinExistence type="predicted"/>
<evidence type="ECO:0000313" key="2">
    <source>
        <dbReference type="Proteomes" id="UP000642094"/>
    </source>
</evidence>
<name>A0ABR8A0A7_9CYAN</name>
<reference evidence="1 2" key="1">
    <citation type="journal article" date="2020" name="ISME J.">
        <title>Comparative genomics reveals insights into cyanobacterial evolution and habitat adaptation.</title>
        <authorList>
            <person name="Chen M.Y."/>
            <person name="Teng W.K."/>
            <person name="Zhao L."/>
            <person name="Hu C.X."/>
            <person name="Zhou Y.K."/>
            <person name="Han B.P."/>
            <person name="Song L.R."/>
            <person name="Shu W.S."/>
        </authorList>
    </citation>
    <scope>NUCLEOTIDE SEQUENCE [LARGE SCALE GENOMIC DNA]</scope>
    <source>
        <strain evidence="1 2">FACHB-723</strain>
    </source>
</reference>
<dbReference type="Proteomes" id="UP000642094">
    <property type="component" value="Unassembled WGS sequence"/>
</dbReference>
<sequence length="67" mass="7602">MSTSPLYFEREKSAELMRISLSQNSILDSGDLLHCVEKLYDGCIKGFRLDEKCPVVASDFAVWVIMD</sequence>
<protein>
    <submittedName>
        <fullName evidence="1">Uncharacterized protein</fullName>
    </submittedName>
</protein>
<organism evidence="1 2">
    <name type="scientific">Pseudanabaena mucicola FACHB-723</name>
    <dbReference type="NCBI Taxonomy" id="2692860"/>
    <lineage>
        <taxon>Bacteria</taxon>
        <taxon>Bacillati</taxon>
        <taxon>Cyanobacteriota</taxon>
        <taxon>Cyanophyceae</taxon>
        <taxon>Pseudanabaenales</taxon>
        <taxon>Pseudanabaenaceae</taxon>
        <taxon>Pseudanabaena</taxon>
    </lineage>
</organism>
<gene>
    <name evidence="1" type="ORF">H6F41_14900</name>
</gene>
<evidence type="ECO:0000313" key="1">
    <source>
        <dbReference type="EMBL" id="MBD2189423.1"/>
    </source>
</evidence>
<keyword evidence="2" id="KW-1185">Reference proteome</keyword>
<comment type="caution">
    <text evidence="1">The sequence shown here is derived from an EMBL/GenBank/DDBJ whole genome shotgun (WGS) entry which is preliminary data.</text>
</comment>
<dbReference type="EMBL" id="JACJQB010000038">
    <property type="protein sequence ID" value="MBD2189423.1"/>
    <property type="molecule type" value="Genomic_DNA"/>
</dbReference>
<dbReference type="RefSeq" id="WP_190404250.1">
    <property type="nucleotide sequence ID" value="NZ_JACJQB010000038.1"/>
</dbReference>
<accession>A0ABR8A0A7</accession>